<keyword evidence="4" id="KW-1185">Reference proteome</keyword>
<dbReference type="PROSITE" id="PS50110">
    <property type="entry name" value="RESPONSE_REGULATORY"/>
    <property type="match status" value="1"/>
</dbReference>
<accession>A0A1A8T0N6</accession>
<dbReference type="SMART" id="SM00448">
    <property type="entry name" value="REC"/>
    <property type="match status" value="1"/>
</dbReference>
<feature type="domain" description="Response regulatory" evidence="2">
    <location>
        <begin position="4"/>
        <end position="134"/>
    </location>
</feature>
<dbReference type="Proteomes" id="UP000092544">
    <property type="component" value="Unassembled WGS sequence"/>
</dbReference>
<dbReference type="AlphaFoldDB" id="A0A1A8T0N6"/>
<dbReference type="InterPro" id="IPR011006">
    <property type="entry name" value="CheY-like_superfamily"/>
</dbReference>
<dbReference type="InterPro" id="IPR052893">
    <property type="entry name" value="TCS_response_regulator"/>
</dbReference>
<dbReference type="STRING" id="1792290.MSP8886_00047"/>
<organism evidence="3 4">
    <name type="scientific">Marinomonas spartinae</name>
    <dbReference type="NCBI Taxonomy" id="1792290"/>
    <lineage>
        <taxon>Bacteria</taxon>
        <taxon>Pseudomonadati</taxon>
        <taxon>Pseudomonadota</taxon>
        <taxon>Gammaproteobacteria</taxon>
        <taxon>Oceanospirillales</taxon>
        <taxon>Oceanospirillaceae</taxon>
        <taxon>Marinomonas</taxon>
    </lineage>
</organism>
<evidence type="ECO:0000313" key="4">
    <source>
        <dbReference type="Proteomes" id="UP000092544"/>
    </source>
</evidence>
<dbReference type="Pfam" id="PF00072">
    <property type="entry name" value="Response_reg"/>
    <property type="match status" value="1"/>
</dbReference>
<dbReference type="OrthoDB" id="9793549at2"/>
<sequence length="147" mass="16978">MNDCIIMVDDDPEDIILVKTALKRIGLPVSFLSFPSGELLLDFIASQMSHSHREAVENRVDYLVLLDLNMPKMGGALCLSKLRKAQSFNQLPVVIFSTSDAHEDVERSYEMGANSYVYKPDNIKELEKIMNSIYHFWLFKKHRWLQI</sequence>
<name>A0A1A8T0N6_9GAMM</name>
<protein>
    <submittedName>
        <fullName evidence="3">Response regulator rcp1</fullName>
    </submittedName>
</protein>
<feature type="modified residue" description="4-aspartylphosphate" evidence="1">
    <location>
        <position position="67"/>
    </location>
</feature>
<dbReference type="RefSeq" id="WP_067011541.1">
    <property type="nucleotide sequence ID" value="NZ_FLOB01000001.1"/>
</dbReference>
<reference evidence="3 4" key="1">
    <citation type="submission" date="2016-06" db="EMBL/GenBank/DDBJ databases">
        <authorList>
            <person name="Kjaerup R.B."/>
            <person name="Dalgaard T.S."/>
            <person name="Juul-Madsen H.R."/>
        </authorList>
    </citation>
    <scope>NUCLEOTIDE SEQUENCE [LARGE SCALE GENOMIC DNA]</scope>
    <source>
        <strain evidence="3 4">CECT 8886</strain>
    </source>
</reference>
<dbReference type="GO" id="GO:0000160">
    <property type="term" value="P:phosphorelay signal transduction system"/>
    <property type="evidence" value="ECO:0007669"/>
    <property type="project" value="InterPro"/>
</dbReference>
<keyword evidence="1" id="KW-0597">Phosphoprotein</keyword>
<proteinExistence type="predicted"/>
<evidence type="ECO:0000259" key="2">
    <source>
        <dbReference type="PROSITE" id="PS50110"/>
    </source>
</evidence>
<dbReference type="InterPro" id="IPR001789">
    <property type="entry name" value="Sig_transdc_resp-reg_receiver"/>
</dbReference>
<evidence type="ECO:0000313" key="3">
    <source>
        <dbReference type="EMBL" id="SBS24677.1"/>
    </source>
</evidence>
<gene>
    <name evidence="3" type="primary">rcp1_1</name>
    <name evidence="3" type="ORF">MSP8886_00047</name>
</gene>
<dbReference type="EMBL" id="FLOB01000001">
    <property type="protein sequence ID" value="SBS24677.1"/>
    <property type="molecule type" value="Genomic_DNA"/>
</dbReference>
<dbReference type="CDD" id="cd17557">
    <property type="entry name" value="REC_Rcp-like"/>
    <property type="match status" value="1"/>
</dbReference>
<evidence type="ECO:0000256" key="1">
    <source>
        <dbReference type="PROSITE-ProRule" id="PRU00169"/>
    </source>
</evidence>
<dbReference type="Gene3D" id="3.40.50.2300">
    <property type="match status" value="1"/>
</dbReference>
<dbReference type="PANTHER" id="PTHR44520">
    <property type="entry name" value="RESPONSE REGULATOR RCP1-RELATED"/>
    <property type="match status" value="1"/>
</dbReference>
<dbReference type="SUPFAM" id="SSF52172">
    <property type="entry name" value="CheY-like"/>
    <property type="match status" value="1"/>
</dbReference>